<evidence type="ECO:0000313" key="2">
    <source>
        <dbReference type="EMBL" id="AIF65248.1"/>
    </source>
</evidence>
<evidence type="ECO:0000259" key="1">
    <source>
        <dbReference type="PROSITE" id="PS51725"/>
    </source>
</evidence>
<dbReference type="GO" id="GO:0004497">
    <property type="term" value="F:monooxygenase activity"/>
    <property type="evidence" value="ECO:0007669"/>
    <property type="project" value="UniProtKB-KW"/>
</dbReference>
<dbReference type="InterPro" id="IPR007138">
    <property type="entry name" value="ABM_dom"/>
</dbReference>
<dbReference type="HOGENOM" id="CLU_154488_2_0_9"/>
<dbReference type="OrthoDB" id="165368at2"/>
<dbReference type="Proteomes" id="UP000027980">
    <property type="component" value="Chromosome"/>
</dbReference>
<protein>
    <submittedName>
        <fullName evidence="2">Antibiotic biosynthesis monooxygenase</fullName>
    </submittedName>
</protein>
<dbReference type="SUPFAM" id="SSF54909">
    <property type="entry name" value="Dimeric alpha+beta barrel"/>
    <property type="match status" value="1"/>
</dbReference>
<keyword evidence="2" id="KW-0560">Oxidoreductase</keyword>
<dbReference type="InterPro" id="IPR011008">
    <property type="entry name" value="Dimeric_a/b-barrel"/>
</dbReference>
<dbReference type="KEGG" id="tap:GZ22_00310"/>
<reference evidence="2 3" key="1">
    <citation type="submission" date="2014-07" db="EMBL/GenBank/DDBJ databases">
        <title>Complete genome sequence of a moderately halophilic bacterium Terribacillus aidingensis MP602, isolated from Cryptomeria fortunei in Tianmu mountain in China.</title>
        <authorList>
            <person name="Wang Y."/>
            <person name="Lu P."/>
            <person name="Zhang L."/>
        </authorList>
    </citation>
    <scope>NUCLEOTIDE SEQUENCE [LARGE SCALE GENOMIC DNA]</scope>
    <source>
        <strain evidence="2 3">MP602</strain>
    </source>
</reference>
<gene>
    <name evidence="2" type="ORF">GZ22_00310</name>
</gene>
<dbReference type="EMBL" id="CP008876">
    <property type="protein sequence ID" value="AIF65248.1"/>
    <property type="molecule type" value="Genomic_DNA"/>
</dbReference>
<dbReference type="InterPro" id="IPR050744">
    <property type="entry name" value="AI-2_Isomerase_LsrG"/>
</dbReference>
<dbReference type="PANTHER" id="PTHR33336">
    <property type="entry name" value="QUINOL MONOOXYGENASE YGIN-RELATED"/>
    <property type="match status" value="1"/>
</dbReference>
<name>A0A075LLF8_9BACI</name>
<keyword evidence="2" id="KW-0503">Monooxygenase</keyword>
<evidence type="ECO:0000313" key="3">
    <source>
        <dbReference type="Proteomes" id="UP000027980"/>
    </source>
</evidence>
<dbReference type="Pfam" id="PF03992">
    <property type="entry name" value="ABM"/>
    <property type="match status" value="1"/>
</dbReference>
<proteinExistence type="predicted"/>
<dbReference type="RefSeq" id="WP_038557610.1">
    <property type="nucleotide sequence ID" value="NZ_CP008876.1"/>
</dbReference>
<sequence>MGKFGLYGKFLVNKNDRDELSSILLEAAEAMGHVDGCEIYQVSVSHEEPQAVYVYEVWKDEAAHQASLALDATQTLIRRAKPLITGMERINTLHTLGGKGLSTT</sequence>
<dbReference type="PROSITE" id="PS51725">
    <property type="entry name" value="ABM"/>
    <property type="match status" value="1"/>
</dbReference>
<dbReference type="Gene3D" id="3.30.70.100">
    <property type="match status" value="1"/>
</dbReference>
<dbReference type="AlphaFoldDB" id="A0A075LLF8"/>
<dbReference type="GeneID" id="34222662"/>
<accession>A0A075LLF8</accession>
<feature type="domain" description="ABM" evidence="1">
    <location>
        <begin position="4"/>
        <end position="93"/>
    </location>
</feature>
<organism evidence="2 3">
    <name type="scientific">Terribacillus saccharophilus</name>
    <dbReference type="NCBI Taxonomy" id="361277"/>
    <lineage>
        <taxon>Bacteria</taxon>
        <taxon>Bacillati</taxon>
        <taxon>Bacillota</taxon>
        <taxon>Bacilli</taxon>
        <taxon>Bacillales</taxon>
        <taxon>Bacillaceae</taxon>
        <taxon>Terribacillus</taxon>
    </lineage>
</organism>
<dbReference type="PANTHER" id="PTHR33336:SF14">
    <property type="entry name" value="ANTIBIOTIC BIOSYNTHESIS MONOOXYGENASE"/>
    <property type="match status" value="1"/>
</dbReference>